<protein>
    <submittedName>
        <fullName evidence="2">Uncharacterized protein</fullName>
    </submittedName>
</protein>
<organism evidence="2 3">
    <name type="scientific">Micromonospora mirobrigensis</name>
    <dbReference type="NCBI Taxonomy" id="262898"/>
    <lineage>
        <taxon>Bacteria</taxon>
        <taxon>Bacillati</taxon>
        <taxon>Actinomycetota</taxon>
        <taxon>Actinomycetes</taxon>
        <taxon>Micromonosporales</taxon>
        <taxon>Micromonosporaceae</taxon>
        <taxon>Micromonospora</taxon>
    </lineage>
</organism>
<reference evidence="3" key="1">
    <citation type="submission" date="2016-06" db="EMBL/GenBank/DDBJ databases">
        <authorList>
            <person name="Varghese N."/>
            <person name="Submissions Spin"/>
        </authorList>
    </citation>
    <scope>NUCLEOTIDE SEQUENCE [LARGE SCALE GENOMIC DNA]</scope>
    <source>
        <strain evidence="3">DSM 44830</strain>
    </source>
</reference>
<sequence length="74" mass="8327">MIPLLDRAAHTVGMSEPHESFTDEEYAFLRHVRFGELPDRVPPEDRATASETEARRDRPDPIGGLPDWDLRAGG</sequence>
<dbReference type="STRING" id="262898.GA0070564_1044"/>
<feature type="compositionally biased region" description="Basic and acidic residues" evidence="1">
    <location>
        <begin position="37"/>
        <end position="60"/>
    </location>
</feature>
<accession>A0A1C4YEG2</accession>
<evidence type="ECO:0000313" key="3">
    <source>
        <dbReference type="Proteomes" id="UP000199504"/>
    </source>
</evidence>
<proteinExistence type="predicted"/>
<feature type="region of interest" description="Disordered" evidence="1">
    <location>
        <begin position="37"/>
        <end position="74"/>
    </location>
</feature>
<keyword evidence="3" id="KW-1185">Reference proteome</keyword>
<evidence type="ECO:0000256" key="1">
    <source>
        <dbReference type="SAM" id="MobiDB-lite"/>
    </source>
</evidence>
<dbReference type="AlphaFoldDB" id="A0A1C4YEG2"/>
<dbReference type="EMBL" id="FMCX01000004">
    <property type="protein sequence ID" value="SCF19074.1"/>
    <property type="molecule type" value="Genomic_DNA"/>
</dbReference>
<feature type="region of interest" description="Disordered" evidence="1">
    <location>
        <begin position="1"/>
        <end position="20"/>
    </location>
</feature>
<dbReference type="Proteomes" id="UP000199504">
    <property type="component" value="Unassembled WGS sequence"/>
</dbReference>
<gene>
    <name evidence="2" type="ORF">GA0070564_1044</name>
</gene>
<evidence type="ECO:0000313" key="2">
    <source>
        <dbReference type="EMBL" id="SCF19074.1"/>
    </source>
</evidence>
<name>A0A1C4YEG2_9ACTN</name>